<dbReference type="Pfam" id="PF00072">
    <property type="entry name" value="Response_reg"/>
    <property type="match status" value="1"/>
</dbReference>
<dbReference type="InterPro" id="IPR050595">
    <property type="entry name" value="Bact_response_regulator"/>
</dbReference>
<dbReference type="InterPro" id="IPR011006">
    <property type="entry name" value="CheY-like_superfamily"/>
</dbReference>
<dbReference type="PANTHER" id="PTHR44591">
    <property type="entry name" value="STRESS RESPONSE REGULATOR PROTEIN 1"/>
    <property type="match status" value="1"/>
</dbReference>
<sequence length="122" mass="12917">MTDRVLIVDDHVSFRLMARRLLTTDGFDVVGEAGDGPGAVAAVRELRPDVVLLDVQLPGPDGFAVAGELAEQEAPPVVVLVSSRSSSDYGRRVAESPVRGFITKSELSGEALRRVLGSRACA</sequence>
<proteinExistence type="predicted"/>
<organism evidence="4 5">
    <name type="scientific">Pseudonocardia humida</name>
    <dbReference type="NCBI Taxonomy" id="2800819"/>
    <lineage>
        <taxon>Bacteria</taxon>
        <taxon>Bacillati</taxon>
        <taxon>Actinomycetota</taxon>
        <taxon>Actinomycetes</taxon>
        <taxon>Pseudonocardiales</taxon>
        <taxon>Pseudonocardiaceae</taxon>
        <taxon>Pseudonocardia</taxon>
    </lineage>
</organism>
<dbReference type="InterPro" id="IPR058245">
    <property type="entry name" value="NreC/VraR/RcsB-like_REC"/>
</dbReference>
<evidence type="ECO:0000256" key="1">
    <source>
        <dbReference type="ARBA" id="ARBA00022553"/>
    </source>
</evidence>
<evidence type="ECO:0000256" key="2">
    <source>
        <dbReference type="PROSITE-ProRule" id="PRU00169"/>
    </source>
</evidence>
<dbReference type="CDD" id="cd17535">
    <property type="entry name" value="REC_NarL-like"/>
    <property type="match status" value="1"/>
</dbReference>
<feature type="domain" description="Response regulatory" evidence="3">
    <location>
        <begin position="4"/>
        <end position="119"/>
    </location>
</feature>
<dbReference type="SUPFAM" id="SSF52172">
    <property type="entry name" value="CheY-like"/>
    <property type="match status" value="1"/>
</dbReference>
<dbReference type="EMBL" id="JAGSOV010000006">
    <property type="protein sequence ID" value="MCO1653811.1"/>
    <property type="molecule type" value="Genomic_DNA"/>
</dbReference>
<protein>
    <submittedName>
        <fullName evidence="4">Response regulator transcription factor</fullName>
    </submittedName>
</protein>
<dbReference type="RefSeq" id="WP_252435406.1">
    <property type="nucleotide sequence ID" value="NZ_JAGSOV010000006.1"/>
</dbReference>
<dbReference type="Gene3D" id="3.40.50.2300">
    <property type="match status" value="1"/>
</dbReference>
<reference evidence="4" key="1">
    <citation type="submission" date="2021-04" db="EMBL/GenBank/DDBJ databases">
        <title>Pseudonocardia sp. nov., isolated from sandy soil of mangrove forest.</title>
        <authorList>
            <person name="Zan Z."/>
            <person name="Huang R."/>
            <person name="Liu W."/>
        </authorList>
    </citation>
    <scope>NUCLEOTIDE SEQUENCE</scope>
    <source>
        <strain evidence="4">S2-4</strain>
    </source>
</reference>
<dbReference type="InterPro" id="IPR001789">
    <property type="entry name" value="Sig_transdc_resp-reg_receiver"/>
</dbReference>
<accession>A0ABT0ZSV0</accession>
<dbReference type="PROSITE" id="PS50110">
    <property type="entry name" value="RESPONSE_REGULATORY"/>
    <property type="match status" value="1"/>
</dbReference>
<feature type="modified residue" description="4-aspartylphosphate" evidence="2">
    <location>
        <position position="54"/>
    </location>
</feature>
<evidence type="ECO:0000313" key="5">
    <source>
        <dbReference type="Proteomes" id="UP001165283"/>
    </source>
</evidence>
<name>A0ABT0ZSV0_9PSEU</name>
<keyword evidence="1 2" id="KW-0597">Phosphoprotein</keyword>
<comment type="caution">
    <text evidence="4">The sequence shown here is derived from an EMBL/GenBank/DDBJ whole genome shotgun (WGS) entry which is preliminary data.</text>
</comment>
<evidence type="ECO:0000313" key="4">
    <source>
        <dbReference type="EMBL" id="MCO1653811.1"/>
    </source>
</evidence>
<keyword evidence="5" id="KW-1185">Reference proteome</keyword>
<evidence type="ECO:0000259" key="3">
    <source>
        <dbReference type="PROSITE" id="PS50110"/>
    </source>
</evidence>
<dbReference type="SMART" id="SM00448">
    <property type="entry name" value="REC"/>
    <property type="match status" value="1"/>
</dbReference>
<dbReference type="PANTHER" id="PTHR44591:SF24">
    <property type="entry name" value="PROTEIN-GLUTAMATE METHYLESTERASE_PROTEIN-GLUTAMINE GLUTAMINASE 1"/>
    <property type="match status" value="1"/>
</dbReference>
<dbReference type="Proteomes" id="UP001165283">
    <property type="component" value="Unassembled WGS sequence"/>
</dbReference>
<gene>
    <name evidence="4" type="ORF">KDL28_01960</name>
</gene>